<feature type="transmembrane region" description="Helical" evidence="8">
    <location>
        <begin position="543"/>
        <end position="562"/>
    </location>
</feature>
<reference evidence="10 11" key="1">
    <citation type="submission" date="2022-01" db="EMBL/GenBank/DDBJ databases">
        <title>Flavihumibacter sp. nov., isolated from sediment of a river.</title>
        <authorList>
            <person name="Liu H."/>
        </authorList>
    </citation>
    <scope>NUCLEOTIDE SEQUENCE [LARGE SCALE GENOMIC DNA]</scope>
    <source>
        <strain evidence="10 11">RY-1</strain>
    </source>
</reference>
<dbReference type="CDD" id="cd17346">
    <property type="entry name" value="MFS_DtpA_like"/>
    <property type="match status" value="1"/>
</dbReference>
<comment type="caution">
    <text evidence="10">The sequence shown here is derived from an EMBL/GenBank/DDBJ whole genome shotgun (WGS) entry which is preliminary data.</text>
</comment>
<evidence type="ECO:0000256" key="7">
    <source>
        <dbReference type="ARBA" id="ARBA00023136"/>
    </source>
</evidence>
<name>A0ABS9BM40_9BACT</name>
<evidence type="ECO:0000256" key="6">
    <source>
        <dbReference type="ARBA" id="ARBA00022989"/>
    </source>
</evidence>
<dbReference type="InterPro" id="IPR020846">
    <property type="entry name" value="MFS_dom"/>
</dbReference>
<feature type="transmembrane region" description="Helical" evidence="8">
    <location>
        <begin position="393"/>
        <end position="423"/>
    </location>
</feature>
<feature type="domain" description="Major facilitator superfamily (MFS) profile" evidence="9">
    <location>
        <begin position="1"/>
        <end position="209"/>
    </location>
</feature>
<keyword evidence="5" id="KW-0653">Protein transport</keyword>
<feature type="transmembrane region" description="Helical" evidence="8">
    <location>
        <begin position="151"/>
        <end position="175"/>
    </location>
</feature>
<evidence type="ECO:0000256" key="2">
    <source>
        <dbReference type="ARBA" id="ARBA00022448"/>
    </source>
</evidence>
<feature type="transmembrane region" description="Helical" evidence="8">
    <location>
        <begin position="435"/>
        <end position="454"/>
    </location>
</feature>
<feature type="transmembrane region" description="Helical" evidence="8">
    <location>
        <begin position="257"/>
        <end position="276"/>
    </location>
</feature>
<keyword evidence="4 8" id="KW-0812">Transmembrane</keyword>
<organism evidence="10 11">
    <name type="scientific">Flavihumibacter fluminis</name>
    <dbReference type="NCBI Taxonomy" id="2909236"/>
    <lineage>
        <taxon>Bacteria</taxon>
        <taxon>Pseudomonadati</taxon>
        <taxon>Bacteroidota</taxon>
        <taxon>Chitinophagia</taxon>
        <taxon>Chitinophagales</taxon>
        <taxon>Chitinophagaceae</taxon>
        <taxon>Flavihumibacter</taxon>
    </lineage>
</organism>
<dbReference type="NCBIfam" id="TIGR00924">
    <property type="entry name" value="yjdL_sub1_fam"/>
    <property type="match status" value="1"/>
</dbReference>
<evidence type="ECO:0000256" key="8">
    <source>
        <dbReference type="SAM" id="Phobius"/>
    </source>
</evidence>
<feature type="transmembrane region" description="Helical" evidence="8">
    <location>
        <begin position="232"/>
        <end position="251"/>
    </location>
</feature>
<keyword evidence="7 8" id="KW-0472">Membrane</keyword>
<feature type="transmembrane region" description="Helical" evidence="8">
    <location>
        <begin position="28"/>
        <end position="47"/>
    </location>
</feature>
<proteinExistence type="predicted"/>
<dbReference type="PROSITE" id="PS50850">
    <property type="entry name" value="MFS"/>
    <property type="match status" value="1"/>
</dbReference>
<dbReference type="InterPro" id="IPR036259">
    <property type="entry name" value="MFS_trans_sf"/>
</dbReference>
<dbReference type="Pfam" id="PF00854">
    <property type="entry name" value="PTR2"/>
    <property type="match status" value="2"/>
</dbReference>
<keyword evidence="5" id="KW-0571">Peptide transport</keyword>
<dbReference type="EMBL" id="JAKEVY010000004">
    <property type="protein sequence ID" value="MCF1716269.1"/>
    <property type="molecule type" value="Genomic_DNA"/>
</dbReference>
<feature type="transmembrane region" description="Helical" evidence="8">
    <location>
        <begin position="59"/>
        <end position="78"/>
    </location>
</feature>
<keyword evidence="6 8" id="KW-1133">Transmembrane helix</keyword>
<dbReference type="PANTHER" id="PTHR23517">
    <property type="entry name" value="RESISTANCE PROTEIN MDTM, PUTATIVE-RELATED-RELATED"/>
    <property type="match status" value="1"/>
</dbReference>
<dbReference type="Gene3D" id="1.20.1250.20">
    <property type="entry name" value="MFS general substrate transporter like domains"/>
    <property type="match status" value="2"/>
</dbReference>
<feature type="transmembrane region" description="Helical" evidence="8">
    <location>
        <begin position="85"/>
        <end position="105"/>
    </location>
</feature>
<dbReference type="InterPro" id="IPR000109">
    <property type="entry name" value="POT_fam"/>
</dbReference>
<comment type="subcellular location">
    <subcellularLocation>
        <location evidence="1">Cell membrane</location>
        <topology evidence="1">Multi-pass membrane protein</topology>
    </subcellularLocation>
</comment>
<dbReference type="InterPro" id="IPR005279">
    <property type="entry name" value="Dipep/tripep_permease"/>
</dbReference>
<dbReference type="Proteomes" id="UP001200145">
    <property type="component" value="Unassembled WGS sequence"/>
</dbReference>
<dbReference type="PANTHER" id="PTHR23517:SF15">
    <property type="entry name" value="PROTON-DEPENDENT OLIGOPEPTIDE FAMILY TRANSPORT PROTEIN"/>
    <property type="match status" value="1"/>
</dbReference>
<feature type="transmembrane region" description="Helical" evidence="8">
    <location>
        <begin position="331"/>
        <end position="348"/>
    </location>
</feature>
<evidence type="ECO:0000313" key="11">
    <source>
        <dbReference type="Proteomes" id="UP001200145"/>
    </source>
</evidence>
<evidence type="ECO:0000259" key="9">
    <source>
        <dbReference type="PROSITE" id="PS50850"/>
    </source>
</evidence>
<accession>A0ABS9BM40</accession>
<protein>
    <submittedName>
        <fullName evidence="10">Oligopeptide:H+ symporter</fullName>
    </submittedName>
</protein>
<feature type="transmembrane region" description="Helical" evidence="8">
    <location>
        <begin position="111"/>
        <end position="130"/>
    </location>
</feature>
<keyword evidence="3" id="KW-1003">Cell membrane</keyword>
<evidence type="ECO:0000256" key="3">
    <source>
        <dbReference type="ARBA" id="ARBA00022475"/>
    </source>
</evidence>
<keyword evidence="11" id="KW-1185">Reference proteome</keyword>
<evidence type="ECO:0000256" key="4">
    <source>
        <dbReference type="ARBA" id="ARBA00022692"/>
    </source>
</evidence>
<feature type="transmembrane region" description="Helical" evidence="8">
    <location>
        <begin position="466"/>
        <end position="489"/>
    </location>
</feature>
<feature type="transmembrane region" description="Helical" evidence="8">
    <location>
        <begin position="501"/>
        <end position="523"/>
    </location>
</feature>
<dbReference type="InterPro" id="IPR050171">
    <property type="entry name" value="MFS_Transporters"/>
</dbReference>
<evidence type="ECO:0000313" key="10">
    <source>
        <dbReference type="EMBL" id="MCF1716269.1"/>
    </source>
</evidence>
<dbReference type="SUPFAM" id="SSF103473">
    <property type="entry name" value="MFS general substrate transporter"/>
    <property type="match status" value="2"/>
</dbReference>
<sequence length="575" mass="62991">MSQTQIAAQKSHPKGLYILFATEMWERFNYYGMRAVLILFMTKALLFEKAFASNLYGSYTGLVYLTPLIGGFIADRYWGNKRSIIAGGLLMAMGEFILFFCGSLYASSPDLSRVLFFSGLGFMIAGNGFFKPNISSLVGQLYPDGDRRKDAAYTIFYMGINVGGALGPIVCAFLGDTGNPADFKWAFLAGGIAMLLSVVVQWIFQEKYVVDPQGKSLGLVPADSPKSFSNPLLVGTGLAILSALMIGLLYIDATKFSFLTYLLLASAIFIIVFILSDKTLTKIEKERVIVILIVSFFVIFFWSAFEQAGASLTFFADEQTNRDLNWDIPKWIIYLLGIALVVYLGLVLKKATTALAGTFDKQLRITVQVLLAAAIGAIVYLLFQVATNGTASIFIGTIPASAFASLNSIYVVTFAPVFAWLWIKMGKREPSSPTKMAIGLMLLALGYLWIAQGVDGVQPGIKVSMIWLLGMYAMHTWGELCLSPIGLSLVNKLAPLKYASLLMAVWFLANAVANKFAGVLSALYPDGKSTFFLGYEIANNYDFFLLFVGMAGAASLILFGLTKKLQKMMHEKTEV</sequence>
<evidence type="ECO:0000256" key="5">
    <source>
        <dbReference type="ARBA" id="ARBA00022856"/>
    </source>
</evidence>
<evidence type="ECO:0000256" key="1">
    <source>
        <dbReference type="ARBA" id="ARBA00004651"/>
    </source>
</evidence>
<dbReference type="RefSeq" id="WP_234867309.1">
    <property type="nucleotide sequence ID" value="NZ_JAKEVY010000004.1"/>
</dbReference>
<feature type="transmembrane region" description="Helical" evidence="8">
    <location>
        <begin position="187"/>
        <end position="204"/>
    </location>
</feature>
<keyword evidence="2" id="KW-0813">Transport</keyword>
<feature type="transmembrane region" description="Helical" evidence="8">
    <location>
        <begin position="288"/>
        <end position="305"/>
    </location>
</feature>
<gene>
    <name evidence="10" type="ORF">L0U88_16625</name>
</gene>
<feature type="transmembrane region" description="Helical" evidence="8">
    <location>
        <begin position="369"/>
        <end position="387"/>
    </location>
</feature>